<name>A0A3M7RLX5_BRAPC</name>
<evidence type="ECO:0000313" key="2">
    <source>
        <dbReference type="Proteomes" id="UP000276133"/>
    </source>
</evidence>
<accession>A0A3M7RLX5</accession>
<gene>
    <name evidence="1" type="ORF">BpHYR1_051894</name>
</gene>
<keyword evidence="2" id="KW-1185">Reference proteome</keyword>
<comment type="caution">
    <text evidence="1">The sequence shown here is derived from an EMBL/GenBank/DDBJ whole genome shotgun (WGS) entry which is preliminary data.</text>
</comment>
<protein>
    <submittedName>
        <fullName evidence="1">Uncharacterized protein</fullName>
    </submittedName>
</protein>
<reference evidence="1 2" key="1">
    <citation type="journal article" date="2018" name="Sci. Rep.">
        <title>Genomic signatures of local adaptation to the degree of environmental predictability in rotifers.</title>
        <authorList>
            <person name="Franch-Gras L."/>
            <person name="Hahn C."/>
            <person name="Garcia-Roger E.M."/>
            <person name="Carmona M.J."/>
            <person name="Serra M."/>
            <person name="Gomez A."/>
        </authorList>
    </citation>
    <scope>NUCLEOTIDE SEQUENCE [LARGE SCALE GENOMIC DNA]</scope>
    <source>
        <strain evidence="1">HYR1</strain>
    </source>
</reference>
<dbReference type="EMBL" id="REGN01003114">
    <property type="protein sequence ID" value="RNA24469.1"/>
    <property type="molecule type" value="Genomic_DNA"/>
</dbReference>
<dbReference type="AlphaFoldDB" id="A0A3M7RLX5"/>
<sequence length="66" mass="7522">MFIIQTQKAYKSPSKYPRIGLRQNCFSSCSTSFRSLSGTDSTNFTDELLCSESLIWLNLKCLAKVY</sequence>
<organism evidence="1 2">
    <name type="scientific">Brachionus plicatilis</name>
    <name type="common">Marine rotifer</name>
    <name type="synonym">Brachionus muelleri</name>
    <dbReference type="NCBI Taxonomy" id="10195"/>
    <lineage>
        <taxon>Eukaryota</taxon>
        <taxon>Metazoa</taxon>
        <taxon>Spiralia</taxon>
        <taxon>Gnathifera</taxon>
        <taxon>Rotifera</taxon>
        <taxon>Eurotatoria</taxon>
        <taxon>Monogononta</taxon>
        <taxon>Pseudotrocha</taxon>
        <taxon>Ploima</taxon>
        <taxon>Brachionidae</taxon>
        <taxon>Brachionus</taxon>
    </lineage>
</organism>
<proteinExistence type="predicted"/>
<dbReference type="Proteomes" id="UP000276133">
    <property type="component" value="Unassembled WGS sequence"/>
</dbReference>
<evidence type="ECO:0000313" key="1">
    <source>
        <dbReference type="EMBL" id="RNA24469.1"/>
    </source>
</evidence>